<accession>A0A0H2QW35</accession>
<feature type="non-terminal residue" evidence="2">
    <location>
        <position position="1"/>
    </location>
</feature>
<feature type="region of interest" description="Disordered" evidence="1">
    <location>
        <begin position="1"/>
        <end position="59"/>
    </location>
</feature>
<organism evidence="2 3">
    <name type="scientific">Schizopora paradoxa</name>
    <dbReference type="NCBI Taxonomy" id="27342"/>
    <lineage>
        <taxon>Eukaryota</taxon>
        <taxon>Fungi</taxon>
        <taxon>Dikarya</taxon>
        <taxon>Basidiomycota</taxon>
        <taxon>Agaricomycotina</taxon>
        <taxon>Agaricomycetes</taxon>
        <taxon>Hymenochaetales</taxon>
        <taxon>Schizoporaceae</taxon>
        <taxon>Schizopora</taxon>
    </lineage>
</organism>
<feature type="compositionally biased region" description="Polar residues" evidence="1">
    <location>
        <begin position="1"/>
        <end position="32"/>
    </location>
</feature>
<evidence type="ECO:0000313" key="3">
    <source>
        <dbReference type="Proteomes" id="UP000053477"/>
    </source>
</evidence>
<dbReference type="STRING" id="27342.A0A0H2QW35"/>
<dbReference type="Proteomes" id="UP000053477">
    <property type="component" value="Unassembled WGS sequence"/>
</dbReference>
<dbReference type="EMBL" id="KQ087018">
    <property type="protein sequence ID" value="KLO03795.1"/>
    <property type="molecule type" value="Genomic_DNA"/>
</dbReference>
<gene>
    <name evidence="2" type="ORF">SCHPADRAFT_897537</name>
</gene>
<name>A0A0H2QW35_9AGAM</name>
<protein>
    <submittedName>
        <fullName evidence="2">Uncharacterized protein</fullName>
    </submittedName>
</protein>
<keyword evidence="3" id="KW-1185">Reference proteome</keyword>
<feature type="non-terminal residue" evidence="2">
    <location>
        <position position="320"/>
    </location>
</feature>
<evidence type="ECO:0000313" key="2">
    <source>
        <dbReference type="EMBL" id="KLO03795.1"/>
    </source>
</evidence>
<evidence type="ECO:0000256" key="1">
    <source>
        <dbReference type="SAM" id="MobiDB-lite"/>
    </source>
</evidence>
<dbReference type="AlphaFoldDB" id="A0A0H2QW35"/>
<sequence>RAYSSMVVSNNASKKALKMTTSKTPPRQTTLPFQVVDKATPVPRKKKTTGKSQGRPTMFTPDEYKWIRGTFPVFDDKYLNSTGTEEEKADLKAWKEEKWKELKATFANSLNRTGSWRSKFMEVFKNRVSNTLKKKKNTPPTLKMPPMLLLHGQRTDGFHKFREANKKEITEKVQQLRKGKNLSHYTFLPMFQERLSNMWRALTAEEKEGWDNFIVEDENDVTPFDNQATFIPTIFALLAGTQGSEKQQCGDCAHFLVSTFRTQDGHLQSKVVIVDGTRPGKDDVKNKHKAIERFVKAWGKRCQETIPEAMSIPIAEGDIQ</sequence>
<reference evidence="2 3" key="1">
    <citation type="submission" date="2015-04" db="EMBL/GenBank/DDBJ databases">
        <title>Complete genome sequence of Schizopora paradoxa KUC8140, a cosmopolitan wood degrader in East Asia.</title>
        <authorList>
            <consortium name="DOE Joint Genome Institute"/>
            <person name="Min B."/>
            <person name="Park H."/>
            <person name="Jang Y."/>
            <person name="Kim J.-J."/>
            <person name="Kim K.H."/>
            <person name="Pangilinan J."/>
            <person name="Lipzen A."/>
            <person name="Riley R."/>
            <person name="Grigoriev I.V."/>
            <person name="Spatafora J.W."/>
            <person name="Choi I.-G."/>
        </authorList>
    </citation>
    <scope>NUCLEOTIDE SEQUENCE [LARGE SCALE GENOMIC DNA]</scope>
    <source>
        <strain evidence="2 3">KUC8140</strain>
    </source>
</reference>
<proteinExistence type="predicted"/>
<dbReference type="InParanoid" id="A0A0H2QW35"/>